<sequence length="218" mass="23694">MKMITAKEAKAMKELLAEEREIMMMRTDGMDEDQPAGGRRPRRTSLRGRRLRVKLVIKAPPPSLISVTASMDDDASYGVDLSLSLAHMPPLSSSPPSATAAATSGGGNGNGNGGGVRLFPCLFCNKKFLKSQALGGHQNAHKKERNVGWNAHLYTTPINPASDAPMSNHQMYPIQVSHSCHHQEYPQVVGNDGGGWWRDGDGGENQQPLRKVDLNLKL</sequence>
<dbReference type="SUPFAM" id="SSF57667">
    <property type="entry name" value="beta-beta-alpha zinc fingers"/>
    <property type="match status" value="1"/>
</dbReference>
<evidence type="ECO:0000313" key="4">
    <source>
        <dbReference type="EMBL" id="KAK1626758.1"/>
    </source>
</evidence>
<dbReference type="GO" id="GO:0003700">
    <property type="term" value="F:DNA-binding transcription factor activity"/>
    <property type="evidence" value="ECO:0007669"/>
    <property type="project" value="InterPro"/>
</dbReference>
<dbReference type="PANTHER" id="PTHR45730">
    <property type="entry name" value="ZINC FINGER PROTEIN JAGGED"/>
    <property type="match status" value="1"/>
</dbReference>
<comment type="caution">
    <text evidence="4">The sequence shown here is derived from an EMBL/GenBank/DDBJ whole genome shotgun (WGS) entry which is preliminary data.</text>
</comment>
<evidence type="ECO:0000313" key="5">
    <source>
        <dbReference type="Proteomes" id="UP001231189"/>
    </source>
</evidence>
<evidence type="ECO:0000256" key="2">
    <source>
        <dbReference type="SAM" id="MobiDB-lite"/>
    </source>
</evidence>
<accession>A0AAD8RJ13</accession>
<dbReference type="PANTHER" id="PTHR45730:SF50">
    <property type="entry name" value="OS12G0617000 PROTEIN"/>
    <property type="match status" value="1"/>
</dbReference>
<keyword evidence="1" id="KW-0862">Zinc</keyword>
<organism evidence="4 5">
    <name type="scientific">Lolium multiflorum</name>
    <name type="common">Italian ryegrass</name>
    <name type="synonym">Lolium perenne subsp. multiflorum</name>
    <dbReference type="NCBI Taxonomy" id="4521"/>
    <lineage>
        <taxon>Eukaryota</taxon>
        <taxon>Viridiplantae</taxon>
        <taxon>Streptophyta</taxon>
        <taxon>Embryophyta</taxon>
        <taxon>Tracheophyta</taxon>
        <taxon>Spermatophyta</taxon>
        <taxon>Magnoliopsida</taxon>
        <taxon>Liliopsida</taxon>
        <taxon>Poales</taxon>
        <taxon>Poaceae</taxon>
        <taxon>BOP clade</taxon>
        <taxon>Pooideae</taxon>
        <taxon>Poodae</taxon>
        <taxon>Poeae</taxon>
        <taxon>Poeae Chloroplast Group 2 (Poeae type)</taxon>
        <taxon>Loliodinae</taxon>
        <taxon>Loliinae</taxon>
        <taxon>Lolium</taxon>
    </lineage>
</organism>
<protein>
    <recommendedName>
        <fullName evidence="3">C2H2-type domain-containing protein</fullName>
    </recommendedName>
</protein>
<feature type="domain" description="C2H2-type" evidence="3">
    <location>
        <begin position="119"/>
        <end position="146"/>
    </location>
</feature>
<evidence type="ECO:0000259" key="3">
    <source>
        <dbReference type="PROSITE" id="PS50157"/>
    </source>
</evidence>
<reference evidence="4" key="1">
    <citation type="submission" date="2023-07" db="EMBL/GenBank/DDBJ databases">
        <title>A chromosome-level genome assembly of Lolium multiflorum.</title>
        <authorList>
            <person name="Chen Y."/>
            <person name="Copetti D."/>
            <person name="Kolliker R."/>
            <person name="Studer B."/>
        </authorList>
    </citation>
    <scope>NUCLEOTIDE SEQUENCE</scope>
    <source>
        <strain evidence="4">02402/16</strain>
        <tissue evidence="4">Leaf</tissue>
    </source>
</reference>
<feature type="region of interest" description="Disordered" evidence="2">
    <location>
        <begin position="194"/>
        <end position="218"/>
    </location>
</feature>
<evidence type="ECO:0000256" key="1">
    <source>
        <dbReference type="PROSITE-ProRule" id="PRU00042"/>
    </source>
</evidence>
<dbReference type="AlphaFoldDB" id="A0AAD8RJ13"/>
<dbReference type="InterPro" id="IPR045320">
    <property type="entry name" value="JAGGED/SL1-like"/>
</dbReference>
<name>A0AAD8RJ13_LOLMU</name>
<keyword evidence="1" id="KW-0479">Metal-binding</keyword>
<dbReference type="InterPro" id="IPR013087">
    <property type="entry name" value="Znf_C2H2_type"/>
</dbReference>
<dbReference type="PROSITE" id="PS50157">
    <property type="entry name" value="ZINC_FINGER_C2H2_2"/>
    <property type="match status" value="1"/>
</dbReference>
<dbReference type="Proteomes" id="UP001231189">
    <property type="component" value="Unassembled WGS sequence"/>
</dbReference>
<gene>
    <name evidence="4" type="ORF">QYE76_001073</name>
</gene>
<proteinExistence type="predicted"/>
<keyword evidence="1" id="KW-0863">Zinc-finger</keyword>
<dbReference type="InterPro" id="IPR036236">
    <property type="entry name" value="Znf_C2H2_sf"/>
</dbReference>
<dbReference type="PROSITE" id="PS00028">
    <property type="entry name" value="ZINC_FINGER_C2H2_1"/>
    <property type="match status" value="1"/>
</dbReference>
<dbReference type="Gene3D" id="3.30.160.60">
    <property type="entry name" value="Classic Zinc Finger"/>
    <property type="match status" value="1"/>
</dbReference>
<dbReference type="EMBL" id="JAUUTY010000005">
    <property type="protein sequence ID" value="KAK1626758.1"/>
    <property type="molecule type" value="Genomic_DNA"/>
</dbReference>
<keyword evidence="5" id="KW-1185">Reference proteome</keyword>
<dbReference type="GO" id="GO:0008270">
    <property type="term" value="F:zinc ion binding"/>
    <property type="evidence" value="ECO:0007669"/>
    <property type="project" value="UniProtKB-KW"/>
</dbReference>
<feature type="region of interest" description="Disordered" evidence="2">
    <location>
        <begin position="27"/>
        <end position="47"/>
    </location>
</feature>